<proteinExistence type="predicted"/>
<reference evidence="2 3" key="1">
    <citation type="submission" date="2023-03" db="EMBL/GenBank/DDBJ databases">
        <title>High-quality genome of Scylla paramamosain provides insights in environmental adaptation.</title>
        <authorList>
            <person name="Zhang L."/>
        </authorList>
    </citation>
    <scope>NUCLEOTIDE SEQUENCE [LARGE SCALE GENOMIC DNA]</scope>
    <source>
        <strain evidence="2">LZ_2023a</strain>
        <tissue evidence="2">Muscle</tissue>
    </source>
</reference>
<gene>
    <name evidence="2" type="ORF">O3P69_005366</name>
</gene>
<accession>A0AAW0U873</accession>
<sequence length="96" mass="11610">MFDPFIEASRRIVRKTDWQDTSQTPDNTPERRHQEATTAVRTPVARYPKMYKTKERRRKKKKKKLKKKKKKKKAEEASKYPLLTLSLALIGRWNWH</sequence>
<comment type="caution">
    <text evidence="2">The sequence shown here is derived from an EMBL/GenBank/DDBJ whole genome shotgun (WGS) entry which is preliminary data.</text>
</comment>
<feature type="region of interest" description="Disordered" evidence="1">
    <location>
        <begin position="14"/>
        <end position="77"/>
    </location>
</feature>
<dbReference type="EMBL" id="JARAKH010000016">
    <property type="protein sequence ID" value="KAK8396274.1"/>
    <property type="molecule type" value="Genomic_DNA"/>
</dbReference>
<feature type="compositionally biased region" description="Basic residues" evidence="1">
    <location>
        <begin position="49"/>
        <end position="72"/>
    </location>
</feature>
<dbReference type="AlphaFoldDB" id="A0AAW0U873"/>
<protein>
    <submittedName>
        <fullName evidence="2">Uncharacterized protein</fullName>
    </submittedName>
</protein>
<evidence type="ECO:0000313" key="2">
    <source>
        <dbReference type="EMBL" id="KAK8396274.1"/>
    </source>
</evidence>
<evidence type="ECO:0000256" key="1">
    <source>
        <dbReference type="SAM" id="MobiDB-lite"/>
    </source>
</evidence>
<keyword evidence="3" id="KW-1185">Reference proteome</keyword>
<organism evidence="2 3">
    <name type="scientific">Scylla paramamosain</name>
    <name type="common">Mud crab</name>
    <dbReference type="NCBI Taxonomy" id="85552"/>
    <lineage>
        <taxon>Eukaryota</taxon>
        <taxon>Metazoa</taxon>
        <taxon>Ecdysozoa</taxon>
        <taxon>Arthropoda</taxon>
        <taxon>Crustacea</taxon>
        <taxon>Multicrustacea</taxon>
        <taxon>Malacostraca</taxon>
        <taxon>Eumalacostraca</taxon>
        <taxon>Eucarida</taxon>
        <taxon>Decapoda</taxon>
        <taxon>Pleocyemata</taxon>
        <taxon>Brachyura</taxon>
        <taxon>Eubrachyura</taxon>
        <taxon>Portunoidea</taxon>
        <taxon>Portunidae</taxon>
        <taxon>Portuninae</taxon>
        <taxon>Scylla</taxon>
    </lineage>
</organism>
<evidence type="ECO:0000313" key="3">
    <source>
        <dbReference type="Proteomes" id="UP001487740"/>
    </source>
</evidence>
<name>A0AAW0U873_SCYPA</name>
<dbReference type="Proteomes" id="UP001487740">
    <property type="component" value="Unassembled WGS sequence"/>
</dbReference>